<dbReference type="RefSeq" id="WP_168769178.1">
    <property type="nucleotide sequence ID" value="NZ_PGTY01000003.1"/>
</dbReference>
<dbReference type="InterPro" id="IPR014895">
    <property type="entry name" value="Alginate_lyase_2"/>
</dbReference>
<keyword evidence="1" id="KW-0732">Signal</keyword>
<evidence type="ECO:0000313" key="4">
    <source>
        <dbReference type="Proteomes" id="UP000228531"/>
    </source>
</evidence>
<evidence type="ECO:0000259" key="2">
    <source>
        <dbReference type="PROSITE" id="PS50022"/>
    </source>
</evidence>
<dbReference type="Pfam" id="PF00754">
    <property type="entry name" value="F5_F8_type_C"/>
    <property type="match status" value="1"/>
</dbReference>
<protein>
    <submittedName>
        <fullName evidence="3">F5/8 type C domain-containing protein</fullName>
    </submittedName>
</protein>
<proteinExistence type="predicted"/>
<evidence type="ECO:0000313" key="3">
    <source>
        <dbReference type="EMBL" id="PJI84971.1"/>
    </source>
</evidence>
<feature type="domain" description="F5/8 type C" evidence="2">
    <location>
        <begin position="12"/>
        <end position="165"/>
    </location>
</feature>
<dbReference type="Proteomes" id="UP000228531">
    <property type="component" value="Unassembled WGS sequence"/>
</dbReference>
<gene>
    <name evidence="3" type="ORF">BC777_2965</name>
</gene>
<organism evidence="3 4">
    <name type="scientific">Yoonia maricola</name>
    <dbReference type="NCBI Taxonomy" id="420999"/>
    <lineage>
        <taxon>Bacteria</taxon>
        <taxon>Pseudomonadati</taxon>
        <taxon>Pseudomonadota</taxon>
        <taxon>Alphaproteobacteria</taxon>
        <taxon>Rhodobacterales</taxon>
        <taxon>Paracoccaceae</taxon>
        <taxon>Yoonia</taxon>
    </lineage>
</organism>
<keyword evidence="4" id="KW-1185">Reference proteome</keyword>
<comment type="caution">
    <text evidence="3">The sequence shown here is derived from an EMBL/GenBank/DDBJ whole genome shotgun (WGS) entry which is preliminary data.</text>
</comment>
<evidence type="ECO:0000256" key="1">
    <source>
        <dbReference type="SAM" id="SignalP"/>
    </source>
</evidence>
<dbReference type="Gene3D" id="2.60.120.200">
    <property type="match status" value="1"/>
</dbReference>
<name>A0A2M8W215_9RHOB</name>
<dbReference type="InterPro" id="IPR008979">
    <property type="entry name" value="Galactose-bd-like_sf"/>
</dbReference>
<dbReference type="AlphaFoldDB" id="A0A2M8W215"/>
<feature type="chain" id="PRO_5014663704" evidence="1">
    <location>
        <begin position="24"/>
        <end position="755"/>
    </location>
</feature>
<dbReference type="PROSITE" id="PS50022">
    <property type="entry name" value="FA58C_3"/>
    <property type="match status" value="1"/>
</dbReference>
<dbReference type="Gene3D" id="2.60.120.260">
    <property type="entry name" value="Galactose-binding domain-like"/>
    <property type="match status" value="1"/>
</dbReference>
<reference evidence="3 4" key="1">
    <citation type="submission" date="2017-11" db="EMBL/GenBank/DDBJ databases">
        <title>Genomic Encyclopedia of Archaeal and Bacterial Type Strains, Phase II (KMG-II): From Individual Species to Whole Genera.</title>
        <authorList>
            <person name="Goeker M."/>
        </authorList>
    </citation>
    <scope>NUCLEOTIDE SEQUENCE [LARGE SCALE GENOMIC DNA]</scope>
    <source>
        <strain evidence="3 4">DSM 29128</strain>
    </source>
</reference>
<dbReference type="InterPro" id="IPR000421">
    <property type="entry name" value="FA58C"/>
</dbReference>
<dbReference type="SUPFAM" id="SSF49785">
    <property type="entry name" value="Galactose-binding domain-like"/>
    <property type="match status" value="1"/>
</dbReference>
<dbReference type="InterPro" id="IPR013320">
    <property type="entry name" value="ConA-like_dom_sf"/>
</dbReference>
<dbReference type="EMBL" id="PGTY01000003">
    <property type="protein sequence ID" value="PJI84971.1"/>
    <property type="molecule type" value="Genomic_DNA"/>
</dbReference>
<sequence length="755" mass="81338">MKQFAAKLTSICLTGVLATPALANVACEANDRLTIISATDDGFYDEAHAPHNVIDGDFDPASRWSNESQGTPKALLLDLGAVQTLKGINIAWYQGDTRRSQFAIETSVDGTLFEPLLPFQQSNGGTLAFEPYAFDDVDAQFVRIIGNGNESNNWNSIVEVAALGCGVPVEAPTEPVLTERRGQGMFELRPDLPPGENFDLSGWYITTPADDDGDGRADSVYENELAAGWTDERYFYTDPATGGMVFRSTPAGAKTSANTNYTRTELRGMLRRGDYNIETRIDGGYPNLNNWVFSSAPAEAQAAAGGVDGILRATLAVNQVTRQGRGFQVGRVIIGQIHAKDDEPIRLYYRKLPQNKYGSIYYAHEPATGREEWVEIIGSRADRAPNPDDGIALDEVFSYEIEVRGAPEGDQIIPMLHVKIIRDDGTEVVADPFDMRDSGFSVADEFMFFKAGAYSQNNSSPEPETDFDRVIFYELDYEHGPASAADGIQPVAAAAPVEIPPATAGVVFDDSFADGSRDDGADATDTNWWHTTNSSSLDIAPGALGLVSGGSGRGIRTTFAPQMLAEGQTLLATFSFTTPETIGEDRDSAFRIGMYDKLGRAALEGDLSASSSAPNTTYDGLPGYMIDFDINLADADAANIDIRKHTDDTRGRLLGTTGGYAHLGGGGTPYQFLPNQAYTGTMAVTRMAEGVQIAGTLSADGETLSEFAIVDESSDLTTVGMLAFHVNSNTFGSSKERDTDDNGLEFTNVRVDVIE</sequence>
<dbReference type="SUPFAM" id="SSF49899">
    <property type="entry name" value="Concanavalin A-like lectins/glucanases"/>
    <property type="match status" value="1"/>
</dbReference>
<accession>A0A2M8W215</accession>
<dbReference type="Pfam" id="PF08787">
    <property type="entry name" value="Alginate_lyase2"/>
    <property type="match status" value="1"/>
</dbReference>
<feature type="signal peptide" evidence="1">
    <location>
        <begin position="1"/>
        <end position="23"/>
    </location>
</feature>